<proteinExistence type="predicted"/>
<name>A0AA37RY23_9GAMM</name>
<dbReference type="SUPFAM" id="SSF53448">
    <property type="entry name" value="Nucleotide-diphospho-sugar transferases"/>
    <property type="match status" value="1"/>
</dbReference>
<keyword evidence="5" id="KW-1185">Reference proteome</keyword>
<comment type="caution">
    <text evidence="4">The sequence shown here is derived from an EMBL/GenBank/DDBJ whole genome shotgun (WGS) entry which is preliminary data.</text>
</comment>
<evidence type="ECO:0000313" key="5">
    <source>
        <dbReference type="Proteomes" id="UP001161422"/>
    </source>
</evidence>
<feature type="domain" description="Nucleotidyl transferase" evidence="3">
    <location>
        <begin position="2"/>
        <end position="138"/>
    </location>
</feature>
<sequence>MKAMILAAGRGERLRPITDSTPKPLVDVGGKSLLKHHIDKLAESGIRQLVINHAHLGEQIVAAFGSGDGHGVEIHYSAEQPALETGGAVIKALSQLGDAPFAVINGDVYTEYDFVQLPQLQGQQLAHLLLVPNPEHNPQGDFSVADGLLRPKGDDSLTFSGIGVYHPSLFEGLEVTSIRLPEIWADALVEGRIAASVISDYWCDVGTLERLTALRERLVGQSEDTAHVG</sequence>
<evidence type="ECO:0000313" key="4">
    <source>
        <dbReference type="EMBL" id="GLP97338.1"/>
    </source>
</evidence>
<dbReference type="GO" id="GO:0016779">
    <property type="term" value="F:nucleotidyltransferase activity"/>
    <property type="evidence" value="ECO:0007669"/>
    <property type="project" value="UniProtKB-KW"/>
</dbReference>
<dbReference type="NCBIfam" id="NF045761">
    <property type="entry name" value="NAMPUrTaseMurU"/>
    <property type="match status" value="1"/>
</dbReference>
<dbReference type="CDD" id="cd06422">
    <property type="entry name" value="NTP_transferase_like_1"/>
    <property type="match status" value="1"/>
</dbReference>
<dbReference type="EMBL" id="BSNC01000006">
    <property type="protein sequence ID" value="GLP97338.1"/>
    <property type="molecule type" value="Genomic_DNA"/>
</dbReference>
<evidence type="ECO:0000259" key="3">
    <source>
        <dbReference type="Pfam" id="PF00483"/>
    </source>
</evidence>
<reference evidence="4" key="2">
    <citation type="submission" date="2023-01" db="EMBL/GenBank/DDBJ databases">
        <title>Draft genome sequence of Paraferrimonas sedimenticola strain NBRC 101628.</title>
        <authorList>
            <person name="Sun Q."/>
            <person name="Mori K."/>
        </authorList>
    </citation>
    <scope>NUCLEOTIDE SEQUENCE</scope>
    <source>
        <strain evidence="4">NBRC 101628</strain>
    </source>
</reference>
<dbReference type="InterPro" id="IPR005835">
    <property type="entry name" value="NTP_transferase_dom"/>
</dbReference>
<keyword evidence="1" id="KW-0808">Transferase</keyword>
<dbReference type="InterPro" id="IPR050065">
    <property type="entry name" value="GlmU-like"/>
</dbReference>
<dbReference type="RefSeq" id="WP_095504815.1">
    <property type="nucleotide sequence ID" value="NZ_BSNC01000006.1"/>
</dbReference>
<evidence type="ECO:0000256" key="2">
    <source>
        <dbReference type="ARBA" id="ARBA00022695"/>
    </source>
</evidence>
<dbReference type="PANTHER" id="PTHR43584">
    <property type="entry name" value="NUCLEOTIDYL TRANSFERASE"/>
    <property type="match status" value="1"/>
</dbReference>
<dbReference type="PANTHER" id="PTHR43584:SF8">
    <property type="entry name" value="N-ACETYLMURAMATE ALPHA-1-PHOSPHATE URIDYLYLTRANSFERASE"/>
    <property type="match status" value="1"/>
</dbReference>
<dbReference type="Gene3D" id="3.90.550.10">
    <property type="entry name" value="Spore Coat Polysaccharide Biosynthesis Protein SpsA, Chain A"/>
    <property type="match status" value="1"/>
</dbReference>
<dbReference type="Proteomes" id="UP001161422">
    <property type="component" value="Unassembled WGS sequence"/>
</dbReference>
<accession>A0AA37RY23</accession>
<keyword evidence="2 4" id="KW-0548">Nucleotidyltransferase</keyword>
<dbReference type="InterPro" id="IPR029044">
    <property type="entry name" value="Nucleotide-diphossugar_trans"/>
</dbReference>
<evidence type="ECO:0000256" key="1">
    <source>
        <dbReference type="ARBA" id="ARBA00022679"/>
    </source>
</evidence>
<dbReference type="AlphaFoldDB" id="A0AA37RY23"/>
<dbReference type="Pfam" id="PF00483">
    <property type="entry name" value="NTP_transferase"/>
    <property type="match status" value="1"/>
</dbReference>
<protein>
    <submittedName>
        <fullName evidence="4">Mannose-1-phosphate guanylyltransferase</fullName>
    </submittedName>
</protein>
<dbReference type="InterPro" id="IPR054790">
    <property type="entry name" value="MurU"/>
</dbReference>
<gene>
    <name evidence="4" type="ORF">GCM10007895_26450</name>
</gene>
<organism evidence="4 5">
    <name type="scientific">Paraferrimonas sedimenticola</name>
    <dbReference type="NCBI Taxonomy" id="375674"/>
    <lineage>
        <taxon>Bacteria</taxon>
        <taxon>Pseudomonadati</taxon>
        <taxon>Pseudomonadota</taxon>
        <taxon>Gammaproteobacteria</taxon>
        <taxon>Alteromonadales</taxon>
        <taxon>Ferrimonadaceae</taxon>
        <taxon>Paraferrimonas</taxon>
    </lineage>
</organism>
<reference evidence="4" key="1">
    <citation type="journal article" date="2014" name="Int. J. Syst. Evol. Microbiol.">
        <title>Complete genome sequence of Corynebacterium casei LMG S-19264T (=DSM 44701T), isolated from a smear-ripened cheese.</title>
        <authorList>
            <consortium name="US DOE Joint Genome Institute (JGI-PGF)"/>
            <person name="Walter F."/>
            <person name="Albersmeier A."/>
            <person name="Kalinowski J."/>
            <person name="Ruckert C."/>
        </authorList>
    </citation>
    <scope>NUCLEOTIDE SEQUENCE</scope>
    <source>
        <strain evidence="4">NBRC 101628</strain>
    </source>
</reference>